<organism evidence="1 2">
    <name type="scientific">Aestuariibaculum sediminum</name>
    <dbReference type="NCBI Taxonomy" id="2770637"/>
    <lineage>
        <taxon>Bacteria</taxon>
        <taxon>Pseudomonadati</taxon>
        <taxon>Bacteroidota</taxon>
        <taxon>Flavobacteriia</taxon>
        <taxon>Flavobacteriales</taxon>
        <taxon>Flavobacteriaceae</taxon>
    </lineage>
</organism>
<sequence length="172" mass="19907">MKNLLFGFFLLGLTSLGFSQNIIGGIEEVKLADVYLSNINADYLAKVQDENTAKSVKHLENIASRHKITESHKYDGRDDEFKTRFEDANGFINAYYDKDGKILSTSEKYKNIKIPDEVKNTIYSKFPDWSVDNFVYVVYYDSDKDAVKTYQLILRKDNKKKKLKLDHNGNIK</sequence>
<evidence type="ECO:0000313" key="2">
    <source>
        <dbReference type="Proteomes" id="UP000600588"/>
    </source>
</evidence>
<accession>A0A8J6U854</accession>
<dbReference type="EMBL" id="JACVXB010000001">
    <property type="protein sequence ID" value="MBD0830897.1"/>
    <property type="molecule type" value="Genomic_DNA"/>
</dbReference>
<evidence type="ECO:0000313" key="1">
    <source>
        <dbReference type="EMBL" id="MBD0830897.1"/>
    </source>
</evidence>
<reference evidence="1 2" key="1">
    <citation type="submission" date="2020-09" db="EMBL/GenBank/DDBJ databases">
        <title>TT11 complete genome.</title>
        <authorList>
            <person name="Wu Z."/>
        </authorList>
    </citation>
    <scope>NUCLEOTIDE SEQUENCE [LARGE SCALE GENOMIC DNA]</scope>
    <source>
        <strain evidence="1 2">TT11</strain>
    </source>
</reference>
<dbReference type="Gene3D" id="3.10.450.360">
    <property type="match status" value="1"/>
</dbReference>
<evidence type="ECO:0008006" key="3">
    <source>
        <dbReference type="Google" id="ProtNLM"/>
    </source>
</evidence>
<comment type="caution">
    <text evidence="1">The sequence shown here is derived from an EMBL/GenBank/DDBJ whole genome shotgun (WGS) entry which is preliminary data.</text>
</comment>
<dbReference type="SUPFAM" id="SSF160574">
    <property type="entry name" value="BT0923-like"/>
    <property type="match status" value="1"/>
</dbReference>
<dbReference type="AlphaFoldDB" id="A0A8J6U854"/>
<proteinExistence type="predicted"/>
<dbReference type="RefSeq" id="WP_188228681.1">
    <property type="nucleotide sequence ID" value="NZ_JACVXB010000001.1"/>
</dbReference>
<dbReference type="Proteomes" id="UP000600588">
    <property type="component" value="Unassembled WGS sequence"/>
</dbReference>
<keyword evidence="2" id="KW-1185">Reference proteome</keyword>
<name>A0A8J6U854_9FLAO</name>
<gene>
    <name evidence="1" type="ORF">ICJ83_02005</name>
</gene>
<protein>
    <recommendedName>
        <fullName evidence="3">Nicotinate-nucleotide adenylyltransferase</fullName>
    </recommendedName>
</protein>